<keyword evidence="13" id="KW-1185">Reference proteome</keyword>
<dbReference type="GeneID" id="110251403"/>
<dbReference type="Gene3D" id="1.20.1070.10">
    <property type="entry name" value="Rhodopsin 7-helix transmembrane proteins"/>
    <property type="match status" value="1"/>
</dbReference>
<keyword evidence="2" id="KW-1003">Cell membrane</keyword>
<dbReference type="PRINTS" id="PR00237">
    <property type="entry name" value="GPCRRHODOPSN"/>
</dbReference>
<feature type="transmembrane region" description="Helical" evidence="10">
    <location>
        <begin position="75"/>
        <end position="98"/>
    </location>
</feature>
<evidence type="ECO:0000313" key="12">
    <source>
        <dbReference type="EnsemblMetazoa" id="XP_020913776.2"/>
    </source>
</evidence>
<keyword evidence="3 10" id="KW-0812">Transmembrane</keyword>
<keyword evidence="7" id="KW-0675">Receptor</keyword>
<dbReference type="InterPro" id="IPR000276">
    <property type="entry name" value="GPCR_Rhodpsn"/>
</dbReference>
<evidence type="ECO:0000256" key="2">
    <source>
        <dbReference type="ARBA" id="ARBA00022475"/>
    </source>
</evidence>
<feature type="domain" description="G-protein coupled receptors family 1 profile" evidence="11">
    <location>
        <begin position="1"/>
        <end position="200"/>
    </location>
</feature>
<dbReference type="CDD" id="cd00637">
    <property type="entry name" value="7tm_classA_rhodopsin-like"/>
    <property type="match status" value="1"/>
</dbReference>
<dbReference type="PANTHER" id="PTHR24246:SF27">
    <property type="entry name" value="ADENOSINE RECEPTOR, ISOFORM A"/>
    <property type="match status" value="1"/>
</dbReference>
<protein>
    <recommendedName>
        <fullName evidence="11">G-protein coupled receptors family 1 profile domain-containing protein</fullName>
    </recommendedName>
</protein>
<evidence type="ECO:0000256" key="1">
    <source>
        <dbReference type="ARBA" id="ARBA00004651"/>
    </source>
</evidence>
<proteinExistence type="predicted"/>
<name>A0A913Y396_EXADI</name>
<feature type="transmembrane region" description="Helical" evidence="10">
    <location>
        <begin position="35"/>
        <end position="55"/>
    </location>
</feature>
<organism evidence="12 13">
    <name type="scientific">Exaiptasia diaphana</name>
    <name type="common">Tropical sea anemone</name>
    <name type="synonym">Aiptasia pulchella</name>
    <dbReference type="NCBI Taxonomy" id="2652724"/>
    <lineage>
        <taxon>Eukaryota</taxon>
        <taxon>Metazoa</taxon>
        <taxon>Cnidaria</taxon>
        <taxon>Anthozoa</taxon>
        <taxon>Hexacorallia</taxon>
        <taxon>Actiniaria</taxon>
        <taxon>Aiptasiidae</taxon>
        <taxon>Exaiptasia</taxon>
    </lineage>
</organism>
<evidence type="ECO:0000256" key="6">
    <source>
        <dbReference type="ARBA" id="ARBA00023136"/>
    </source>
</evidence>
<dbReference type="OrthoDB" id="5955161at2759"/>
<keyword evidence="5" id="KW-0297">G-protein coupled receptor</keyword>
<reference evidence="12" key="1">
    <citation type="submission" date="2022-11" db="UniProtKB">
        <authorList>
            <consortium name="EnsemblMetazoa"/>
        </authorList>
    </citation>
    <scope>IDENTIFICATION</scope>
</reference>
<dbReference type="InterPro" id="IPR017452">
    <property type="entry name" value="GPCR_Rhodpsn_7TM"/>
</dbReference>
<keyword evidence="9" id="KW-0807">Transducer</keyword>
<keyword evidence="4 10" id="KW-1133">Transmembrane helix</keyword>
<dbReference type="GO" id="GO:0004930">
    <property type="term" value="F:G protein-coupled receptor activity"/>
    <property type="evidence" value="ECO:0007669"/>
    <property type="project" value="UniProtKB-KW"/>
</dbReference>
<dbReference type="OMA" id="GSICHLW"/>
<comment type="subcellular location">
    <subcellularLocation>
        <location evidence="1">Cell membrane</location>
        <topology evidence="1">Multi-pass membrane protein</topology>
    </subcellularLocation>
</comment>
<sequence length="233" mass="26212">MIINQAVADLFVGLVSVPMFTLYRLNEDSLFAKVFLILDTFFGKASLIGLAVLAIERAHATYFPFRHSTLGKGPFIIGIVLMWTAPLIAVGPIVFSNVMERKTRSAIKTVFIIFALVVISGAYSLIVLKVRCSATRALDVTIQENKKLTVTLGVVTILSLLMWLPYQCLLLVSKPRNHSFLYYSAKFLHYGNSLVNPVVYAFRMREIKREILRVQFLCRCNNQISTNNESELG</sequence>
<dbReference type="RefSeq" id="XP_020913776.2">
    <property type="nucleotide sequence ID" value="XM_021058117.2"/>
</dbReference>
<keyword evidence="8" id="KW-0325">Glycoprotein</keyword>
<feature type="transmembrane region" description="Helical" evidence="10">
    <location>
        <begin position="110"/>
        <end position="128"/>
    </location>
</feature>
<evidence type="ECO:0000256" key="3">
    <source>
        <dbReference type="ARBA" id="ARBA00022692"/>
    </source>
</evidence>
<dbReference type="EnsemblMetazoa" id="XM_021058117.2">
    <property type="protein sequence ID" value="XP_020913776.2"/>
    <property type="gene ID" value="LOC110251403"/>
</dbReference>
<evidence type="ECO:0000256" key="4">
    <source>
        <dbReference type="ARBA" id="ARBA00022989"/>
    </source>
</evidence>
<dbReference type="PROSITE" id="PS50262">
    <property type="entry name" value="G_PROTEIN_RECEP_F1_2"/>
    <property type="match status" value="1"/>
</dbReference>
<feature type="transmembrane region" description="Helical" evidence="10">
    <location>
        <begin position="148"/>
        <end position="172"/>
    </location>
</feature>
<feature type="transmembrane region" description="Helical" evidence="10">
    <location>
        <begin position="6"/>
        <end position="23"/>
    </location>
</feature>
<dbReference type="SUPFAM" id="SSF81321">
    <property type="entry name" value="Family A G protein-coupled receptor-like"/>
    <property type="match status" value="1"/>
</dbReference>
<dbReference type="Proteomes" id="UP000887567">
    <property type="component" value="Unplaced"/>
</dbReference>
<dbReference type="PANTHER" id="PTHR24246">
    <property type="entry name" value="OLFACTORY RECEPTOR AND ADENOSINE RECEPTOR"/>
    <property type="match status" value="1"/>
</dbReference>
<evidence type="ECO:0000256" key="5">
    <source>
        <dbReference type="ARBA" id="ARBA00023040"/>
    </source>
</evidence>
<evidence type="ECO:0000256" key="10">
    <source>
        <dbReference type="SAM" id="Phobius"/>
    </source>
</evidence>
<evidence type="ECO:0000259" key="11">
    <source>
        <dbReference type="PROSITE" id="PS50262"/>
    </source>
</evidence>
<dbReference type="AlphaFoldDB" id="A0A913Y396"/>
<accession>A0A913Y396</accession>
<dbReference type="KEGG" id="epa:110251403"/>
<keyword evidence="6 10" id="KW-0472">Membrane</keyword>
<dbReference type="GO" id="GO:0005886">
    <property type="term" value="C:plasma membrane"/>
    <property type="evidence" value="ECO:0007669"/>
    <property type="project" value="UniProtKB-SubCell"/>
</dbReference>
<dbReference type="Pfam" id="PF00001">
    <property type="entry name" value="7tm_1"/>
    <property type="match status" value="2"/>
</dbReference>
<evidence type="ECO:0000256" key="9">
    <source>
        <dbReference type="ARBA" id="ARBA00023224"/>
    </source>
</evidence>
<evidence type="ECO:0000256" key="8">
    <source>
        <dbReference type="ARBA" id="ARBA00023180"/>
    </source>
</evidence>
<evidence type="ECO:0000256" key="7">
    <source>
        <dbReference type="ARBA" id="ARBA00023170"/>
    </source>
</evidence>
<evidence type="ECO:0000313" key="13">
    <source>
        <dbReference type="Proteomes" id="UP000887567"/>
    </source>
</evidence>